<keyword evidence="3" id="KW-0560">Oxidoreductase</keyword>
<evidence type="ECO:0000256" key="2">
    <source>
        <dbReference type="ARBA" id="ARBA00022729"/>
    </source>
</evidence>
<evidence type="ECO:0000259" key="7">
    <source>
        <dbReference type="Pfam" id="PF13462"/>
    </source>
</evidence>
<dbReference type="Pfam" id="PF13462">
    <property type="entry name" value="Thioredoxin_4"/>
    <property type="match status" value="1"/>
</dbReference>
<proteinExistence type="inferred from homology"/>
<dbReference type="InterPro" id="IPR036249">
    <property type="entry name" value="Thioredoxin-like_sf"/>
</dbReference>
<dbReference type="PANTHER" id="PTHR13887">
    <property type="entry name" value="GLUTATHIONE S-TRANSFERASE KAPPA"/>
    <property type="match status" value="1"/>
</dbReference>
<keyword evidence="4" id="KW-1015">Disulfide bond</keyword>
<keyword evidence="6" id="KW-0812">Transmembrane</keyword>
<organism evidence="8 9">
    <name type="scientific">Deinococcus metallilatus</name>
    <dbReference type="NCBI Taxonomy" id="1211322"/>
    <lineage>
        <taxon>Bacteria</taxon>
        <taxon>Thermotogati</taxon>
        <taxon>Deinococcota</taxon>
        <taxon>Deinococci</taxon>
        <taxon>Deinococcales</taxon>
        <taxon>Deinococcaceae</taxon>
        <taxon>Deinococcus</taxon>
    </lineage>
</organism>
<feature type="transmembrane region" description="Helical" evidence="6">
    <location>
        <begin position="254"/>
        <end position="276"/>
    </location>
</feature>
<evidence type="ECO:0000256" key="1">
    <source>
        <dbReference type="ARBA" id="ARBA00005791"/>
    </source>
</evidence>
<feature type="transmembrane region" description="Helical" evidence="6">
    <location>
        <begin position="191"/>
        <end position="216"/>
    </location>
</feature>
<reference evidence="8 9" key="1">
    <citation type="submission" date="2019-04" db="EMBL/GenBank/DDBJ databases">
        <title>Deinococcus metalilatus MA1002 mutant No.5.</title>
        <authorList>
            <person name="Park W."/>
            <person name="Park C."/>
        </authorList>
    </citation>
    <scope>NUCLEOTIDE SEQUENCE [LARGE SCALE GENOMIC DNA]</scope>
    <source>
        <strain evidence="8 9">MA1002-m5</strain>
    </source>
</reference>
<feature type="domain" description="Thioredoxin-like fold" evidence="7">
    <location>
        <begin position="295"/>
        <end position="448"/>
    </location>
</feature>
<feature type="transmembrane region" description="Helical" evidence="6">
    <location>
        <begin position="43"/>
        <end position="60"/>
    </location>
</feature>
<accession>A0AAJ5F7T2</accession>
<dbReference type="AlphaFoldDB" id="A0AAJ5F7T2"/>
<protein>
    <recommendedName>
        <fullName evidence="7">Thioredoxin-like fold domain-containing protein</fullName>
    </recommendedName>
</protein>
<feature type="transmembrane region" description="Helical" evidence="6">
    <location>
        <begin position="163"/>
        <end position="185"/>
    </location>
</feature>
<keyword evidence="5" id="KW-0676">Redox-active center</keyword>
<keyword evidence="6" id="KW-1133">Transmembrane helix</keyword>
<dbReference type="SUPFAM" id="SSF52833">
    <property type="entry name" value="Thioredoxin-like"/>
    <property type="match status" value="1"/>
</dbReference>
<dbReference type="Proteomes" id="UP000308000">
    <property type="component" value="Unassembled WGS sequence"/>
</dbReference>
<name>A0AAJ5F7T2_9DEIO</name>
<dbReference type="InterPro" id="IPR012336">
    <property type="entry name" value="Thioredoxin-like_fold"/>
</dbReference>
<feature type="transmembrane region" description="Helical" evidence="6">
    <location>
        <begin position="88"/>
        <end position="108"/>
    </location>
</feature>
<sequence length="472" mass="50902">MSLPTSRHLTRVLLSLSLLLSVTLLGALVGAFRQGGEGNFGTALTWLTDGILVAWALWTLREWVQALAKGQGQVLPERARQADRAWSWLRFNPVITAGVLAITSFLPGAEQRPLPLIGLLLLALIPWLILTALTQAVREWLADATQALTGQQGGVPEERSQRVLAWLTFLQVVQGLSALSLFTLLTPSTPVTFVNVLGEGLTSLAGVLGLLTATWFKGLVRRVSTPDHPPGNGGPQDERGVPVAVVRPSRARKFWVGLGITAALAVLALIGLGWWFDRTSHAATLGLEQGVTPQGQYFYGRADAPVTVTEYGDFQCPGCQAFATSERARFLRDELRAGQVKMVFADFPLPFHPNAEDAAVAARCAGRAGKFWAYHDELFAQQDTWAGEDDPSAVFVRLAQEVGVPLPAFEACLASPEPRQVVRANVKAGNTLGLPGTPSFTVNGQPVPWTEDSSVAGSLENVRRAVREALRQ</sequence>
<evidence type="ECO:0000313" key="9">
    <source>
        <dbReference type="Proteomes" id="UP000308000"/>
    </source>
</evidence>
<comment type="caution">
    <text evidence="8">The sequence shown here is derived from an EMBL/GenBank/DDBJ whole genome shotgun (WGS) entry which is preliminary data.</text>
</comment>
<dbReference type="EMBL" id="VBRC01000001">
    <property type="protein sequence ID" value="TLK32285.1"/>
    <property type="molecule type" value="Genomic_DNA"/>
</dbReference>
<gene>
    <name evidence="8" type="ORF">FCS05_02250</name>
</gene>
<keyword evidence="2" id="KW-0732">Signal</keyword>
<feature type="transmembrane region" description="Helical" evidence="6">
    <location>
        <begin position="114"/>
        <end position="133"/>
    </location>
</feature>
<dbReference type="GO" id="GO:0016491">
    <property type="term" value="F:oxidoreductase activity"/>
    <property type="evidence" value="ECO:0007669"/>
    <property type="project" value="UniProtKB-KW"/>
</dbReference>
<evidence type="ECO:0000256" key="4">
    <source>
        <dbReference type="ARBA" id="ARBA00023157"/>
    </source>
</evidence>
<dbReference type="PANTHER" id="PTHR13887:SF14">
    <property type="entry name" value="DISULFIDE BOND FORMATION PROTEIN D"/>
    <property type="match status" value="1"/>
</dbReference>
<keyword evidence="6" id="KW-0472">Membrane</keyword>
<evidence type="ECO:0000256" key="5">
    <source>
        <dbReference type="ARBA" id="ARBA00023284"/>
    </source>
</evidence>
<dbReference type="Gene3D" id="3.40.30.10">
    <property type="entry name" value="Glutaredoxin"/>
    <property type="match status" value="1"/>
</dbReference>
<evidence type="ECO:0000256" key="3">
    <source>
        <dbReference type="ARBA" id="ARBA00023002"/>
    </source>
</evidence>
<evidence type="ECO:0000256" key="6">
    <source>
        <dbReference type="SAM" id="Phobius"/>
    </source>
</evidence>
<comment type="similarity">
    <text evidence="1">Belongs to the thioredoxin family. DsbA subfamily.</text>
</comment>
<evidence type="ECO:0000313" key="8">
    <source>
        <dbReference type="EMBL" id="TLK32285.1"/>
    </source>
</evidence>